<gene>
    <name evidence="1" type="ORF">OCU04_000241</name>
</gene>
<reference evidence="1" key="1">
    <citation type="submission" date="2022-11" db="EMBL/GenBank/DDBJ databases">
        <title>Genome Resource of Sclerotinia nivalis Strain SnTB1, a Plant Pathogen Isolated from American Ginseng.</title>
        <authorList>
            <person name="Fan S."/>
        </authorList>
    </citation>
    <scope>NUCLEOTIDE SEQUENCE</scope>
    <source>
        <strain evidence="1">SnTB1</strain>
    </source>
</reference>
<dbReference type="AlphaFoldDB" id="A0A9X0DQ47"/>
<organism evidence="1 2">
    <name type="scientific">Sclerotinia nivalis</name>
    <dbReference type="NCBI Taxonomy" id="352851"/>
    <lineage>
        <taxon>Eukaryota</taxon>
        <taxon>Fungi</taxon>
        <taxon>Dikarya</taxon>
        <taxon>Ascomycota</taxon>
        <taxon>Pezizomycotina</taxon>
        <taxon>Leotiomycetes</taxon>
        <taxon>Helotiales</taxon>
        <taxon>Sclerotiniaceae</taxon>
        <taxon>Sclerotinia</taxon>
    </lineage>
</organism>
<dbReference type="EMBL" id="JAPEIS010000001">
    <property type="protein sequence ID" value="KAJ8069827.1"/>
    <property type="molecule type" value="Genomic_DNA"/>
</dbReference>
<name>A0A9X0DQ47_9HELO</name>
<protein>
    <submittedName>
        <fullName evidence="1">Uncharacterized protein</fullName>
    </submittedName>
</protein>
<keyword evidence="2" id="KW-1185">Reference proteome</keyword>
<evidence type="ECO:0000313" key="1">
    <source>
        <dbReference type="EMBL" id="KAJ8069827.1"/>
    </source>
</evidence>
<evidence type="ECO:0000313" key="2">
    <source>
        <dbReference type="Proteomes" id="UP001152300"/>
    </source>
</evidence>
<sequence length="122" mass="14331">MDLAFTRTKRRRDFMRHRGLMDSNMSYENEIRCQELRIIEINDSTARGIIPRSQREDARCIARIQDFLSNFTYWILTALSLSFSIPHSLTTALRHIKKDIFGITRLLNGGGGKQSEKRKYQH</sequence>
<accession>A0A9X0DQ47</accession>
<proteinExistence type="predicted"/>
<dbReference type="Proteomes" id="UP001152300">
    <property type="component" value="Unassembled WGS sequence"/>
</dbReference>
<comment type="caution">
    <text evidence="1">The sequence shown here is derived from an EMBL/GenBank/DDBJ whole genome shotgun (WGS) entry which is preliminary data.</text>
</comment>